<dbReference type="InterPro" id="IPR001036">
    <property type="entry name" value="Acrflvin-R"/>
</dbReference>
<comment type="caution">
    <text evidence="2">The sequence shown here is derived from an EMBL/GenBank/DDBJ whole genome shotgun (WGS) entry which is preliminary data.</text>
</comment>
<dbReference type="AlphaFoldDB" id="T1C023"/>
<sequence>RAYHLSLARIRRAIDESNNDVGGSTIEQSELSYMVRSRGYLKNLRQLGEVPVGREVDGTPILLRDVATLQLGGEQRQGICDWDGKGEAACGIVVVRFHGDTYRVVEAVKQKIARIQRSLPPGVLIRTGYDQTLLINRAISTLSDTLTEEMIVVALVCILFLLHGRSALLAIIVIPTSMLISLAILYLMGVSANIMSLSGIAIAIGVVVDSAIVTVENAHQHLNAEDIRVSNGENS</sequence>
<name>T1C023_9ZZZZ</name>
<dbReference type="SUPFAM" id="SSF82866">
    <property type="entry name" value="Multidrug efflux transporter AcrB transmembrane domain"/>
    <property type="match status" value="1"/>
</dbReference>
<dbReference type="PRINTS" id="PR00702">
    <property type="entry name" value="ACRIFLAVINRP"/>
</dbReference>
<dbReference type="GO" id="GO:0005886">
    <property type="term" value="C:plasma membrane"/>
    <property type="evidence" value="ECO:0007669"/>
    <property type="project" value="TreeGrafter"/>
</dbReference>
<dbReference type="EMBL" id="AUZY01000390">
    <property type="protein sequence ID" value="EQD78831.1"/>
    <property type="molecule type" value="Genomic_DNA"/>
</dbReference>
<proteinExistence type="predicted"/>
<feature type="non-terminal residue" evidence="2">
    <location>
        <position position="1"/>
    </location>
</feature>
<keyword evidence="1" id="KW-0812">Transmembrane</keyword>
<reference evidence="2" key="2">
    <citation type="journal article" date="2014" name="ISME J.">
        <title>Microbial stratification in low pH oxic and suboxic macroscopic growths along an acid mine drainage.</title>
        <authorList>
            <person name="Mendez-Garcia C."/>
            <person name="Mesa V."/>
            <person name="Sprenger R.R."/>
            <person name="Richter M."/>
            <person name="Diez M.S."/>
            <person name="Solano J."/>
            <person name="Bargiela R."/>
            <person name="Golyshina O.V."/>
            <person name="Manteca A."/>
            <person name="Ramos J.L."/>
            <person name="Gallego J.R."/>
            <person name="Llorente I."/>
            <person name="Martins Dos Santos V.A."/>
            <person name="Jensen O.N."/>
            <person name="Pelaez A.I."/>
            <person name="Sanchez J."/>
            <person name="Ferrer M."/>
        </authorList>
    </citation>
    <scope>NUCLEOTIDE SEQUENCE</scope>
</reference>
<evidence type="ECO:0000313" key="2">
    <source>
        <dbReference type="EMBL" id="EQD78831.1"/>
    </source>
</evidence>
<dbReference type="PANTHER" id="PTHR32063:SF19">
    <property type="entry name" value="CATION EFFLUX SYSTEM PROTEIN CUSA"/>
    <property type="match status" value="1"/>
</dbReference>
<keyword evidence="1" id="KW-0472">Membrane</keyword>
<organism evidence="2">
    <name type="scientific">mine drainage metagenome</name>
    <dbReference type="NCBI Taxonomy" id="410659"/>
    <lineage>
        <taxon>unclassified sequences</taxon>
        <taxon>metagenomes</taxon>
        <taxon>ecological metagenomes</taxon>
    </lineage>
</organism>
<dbReference type="GO" id="GO:0042910">
    <property type="term" value="F:xenobiotic transmembrane transporter activity"/>
    <property type="evidence" value="ECO:0007669"/>
    <property type="project" value="TreeGrafter"/>
</dbReference>
<dbReference type="Gene3D" id="3.30.2090.10">
    <property type="entry name" value="Multidrug efflux transporter AcrB TolC docking domain, DN and DC subdomains"/>
    <property type="match status" value="1"/>
</dbReference>
<dbReference type="Gene3D" id="3.30.70.1320">
    <property type="entry name" value="Multidrug efflux transporter AcrB pore domain like"/>
    <property type="match status" value="1"/>
</dbReference>
<reference evidence="2" key="1">
    <citation type="submission" date="2013-08" db="EMBL/GenBank/DDBJ databases">
        <authorList>
            <person name="Mendez C."/>
            <person name="Richter M."/>
            <person name="Ferrer M."/>
            <person name="Sanchez J."/>
        </authorList>
    </citation>
    <scope>NUCLEOTIDE SEQUENCE</scope>
</reference>
<protein>
    <submittedName>
        <fullName evidence="2">Acriflavin resistance protein</fullName>
    </submittedName>
</protein>
<keyword evidence="1" id="KW-1133">Transmembrane helix</keyword>
<dbReference type="InterPro" id="IPR027463">
    <property type="entry name" value="AcrB_DN_DC_subdom"/>
</dbReference>
<feature type="transmembrane region" description="Helical" evidence="1">
    <location>
        <begin position="194"/>
        <end position="215"/>
    </location>
</feature>
<dbReference type="Gene3D" id="1.20.1640.10">
    <property type="entry name" value="Multidrug efflux transporter AcrB transmembrane domain"/>
    <property type="match status" value="1"/>
</dbReference>
<accession>T1C023</accession>
<dbReference type="Pfam" id="PF00873">
    <property type="entry name" value="ACR_tran"/>
    <property type="match status" value="1"/>
</dbReference>
<evidence type="ECO:0000256" key="1">
    <source>
        <dbReference type="SAM" id="Phobius"/>
    </source>
</evidence>
<dbReference type="SUPFAM" id="SSF82714">
    <property type="entry name" value="Multidrug efflux transporter AcrB TolC docking domain, DN and DC subdomains"/>
    <property type="match status" value="1"/>
</dbReference>
<feature type="non-terminal residue" evidence="2">
    <location>
        <position position="235"/>
    </location>
</feature>
<gene>
    <name evidence="2" type="ORF">B1B_00513</name>
</gene>
<dbReference type="PANTHER" id="PTHR32063">
    <property type="match status" value="1"/>
</dbReference>